<evidence type="ECO:0000313" key="5">
    <source>
        <dbReference type="Proteomes" id="UP000017836"/>
    </source>
</evidence>
<protein>
    <submittedName>
        <fullName evidence="4">Uncharacterized protein</fullName>
    </submittedName>
</protein>
<keyword evidence="3" id="KW-0732">Signal</keyword>
<dbReference type="EMBL" id="KI397698">
    <property type="protein sequence ID" value="ERM93459.1"/>
    <property type="molecule type" value="Genomic_DNA"/>
</dbReference>
<name>W1NDQ2_AMBTC</name>
<feature type="transmembrane region" description="Helical" evidence="2">
    <location>
        <begin position="145"/>
        <end position="163"/>
    </location>
</feature>
<keyword evidence="2" id="KW-1133">Transmembrane helix</keyword>
<feature type="compositionally biased region" description="Acidic residues" evidence="1">
    <location>
        <begin position="77"/>
        <end position="127"/>
    </location>
</feature>
<feature type="compositionally biased region" description="Basic residues" evidence="1">
    <location>
        <begin position="60"/>
        <end position="73"/>
    </location>
</feature>
<dbReference type="Gramene" id="ERM93459">
    <property type="protein sequence ID" value="ERM93459"/>
    <property type="gene ID" value="AMTR_s00132p00053560"/>
</dbReference>
<keyword evidence="2" id="KW-0812">Transmembrane</keyword>
<organism evidence="4 5">
    <name type="scientific">Amborella trichopoda</name>
    <dbReference type="NCBI Taxonomy" id="13333"/>
    <lineage>
        <taxon>Eukaryota</taxon>
        <taxon>Viridiplantae</taxon>
        <taxon>Streptophyta</taxon>
        <taxon>Embryophyta</taxon>
        <taxon>Tracheophyta</taxon>
        <taxon>Spermatophyta</taxon>
        <taxon>Magnoliopsida</taxon>
        <taxon>Amborellales</taxon>
        <taxon>Amborellaceae</taxon>
        <taxon>Amborella</taxon>
    </lineage>
</organism>
<feature type="chain" id="PRO_5004807596" evidence="3">
    <location>
        <begin position="18"/>
        <end position="169"/>
    </location>
</feature>
<gene>
    <name evidence="4" type="ORF">AMTR_s00132p00053560</name>
</gene>
<proteinExistence type="predicted"/>
<accession>W1NDQ2</accession>
<evidence type="ECO:0000313" key="4">
    <source>
        <dbReference type="EMBL" id="ERM93459.1"/>
    </source>
</evidence>
<feature type="compositionally biased region" description="Low complexity" evidence="1">
    <location>
        <begin position="45"/>
        <end position="58"/>
    </location>
</feature>
<evidence type="ECO:0000256" key="1">
    <source>
        <dbReference type="SAM" id="MobiDB-lite"/>
    </source>
</evidence>
<reference evidence="5" key="1">
    <citation type="journal article" date="2013" name="Science">
        <title>The Amborella genome and the evolution of flowering plants.</title>
        <authorList>
            <consortium name="Amborella Genome Project"/>
        </authorList>
    </citation>
    <scope>NUCLEOTIDE SEQUENCE [LARGE SCALE GENOMIC DNA]</scope>
</reference>
<evidence type="ECO:0000256" key="2">
    <source>
        <dbReference type="SAM" id="Phobius"/>
    </source>
</evidence>
<keyword evidence="2" id="KW-0472">Membrane</keyword>
<dbReference type="Proteomes" id="UP000017836">
    <property type="component" value="Unassembled WGS sequence"/>
</dbReference>
<feature type="signal peptide" evidence="3">
    <location>
        <begin position="1"/>
        <end position="17"/>
    </location>
</feature>
<sequence length="169" mass="18989">MRGRVLKLMIWSILASGWLMLGKMRSSLERALDLGQVREAVGTPLSSMLTTQSQSQSQRKGLRKVKEKGRKLVGLREEDEKDEANSDETWDDGQYVEEGDDSDETNSDETWDDGQYVEEGDDSDDDGMALSSNSKHGGDDSHFKLFAVLISLCIIYFFIFRGFGPLKLP</sequence>
<keyword evidence="5" id="KW-1185">Reference proteome</keyword>
<evidence type="ECO:0000256" key="3">
    <source>
        <dbReference type="SAM" id="SignalP"/>
    </source>
</evidence>
<dbReference type="AlphaFoldDB" id="W1NDQ2"/>
<dbReference type="HOGENOM" id="CLU_1580649_0_0_1"/>
<feature type="region of interest" description="Disordered" evidence="1">
    <location>
        <begin position="45"/>
        <end position="136"/>
    </location>
</feature>